<name>A0ABW8K0Y8_9GAMM</name>
<organism evidence="2 3">
    <name type="scientific">Dyella koreensis</name>
    <dbReference type="NCBI Taxonomy" id="311235"/>
    <lineage>
        <taxon>Bacteria</taxon>
        <taxon>Pseudomonadati</taxon>
        <taxon>Pseudomonadota</taxon>
        <taxon>Gammaproteobacteria</taxon>
        <taxon>Lysobacterales</taxon>
        <taxon>Rhodanobacteraceae</taxon>
        <taxon>Dyella</taxon>
    </lineage>
</organism>
<evidence type="ECO:0000256" key="1">
    <source>
        <dbReference type="SAM" id="MobiDB-lite"/>
    </source>
</evidence>
<reference evidence="2 3" key="1">
    <citation type="submission" date="2020-10" db="EMBL/GenBank/DDBJ databases">
        <title>Phylogeny of dyella-like bacteria.</title>
        <authorList>
            <person name="Fu J."/>
        </authorList>
    </citation>
    <scope>NUCLEOTIDE SEQUENCE [LARGE SCALE GENOMIC DNA]</scope>
    <source>
        <strain evidence="2 3">BB4</strain>
    </source>
</reference>
<dbReference type="EMBL" id="JADIKD010000007">
    <property type="protein sequence ID" value="MFK2916573.1"/>
    <property type="molecule type" value="Genomic_DNA"/>
</dbReference>
<dbReference type="Proteomes" id="UP001620408">
    <property type="component" value="Unassembled WGS sequence"/>
</dbReference>
<dbReference type="SUPFAM" id="SSF160544">
    <property type="entry name" value="EscU C-terminal domain-like"/>
    <property type="match status" value="1"/>
</dbReference>
<evidence type="ECO:0000313" key="3">
    <source>
        <dbReference type="Proteomes" id="UP001620408"/>
    </source>
</evidence>
<keyword evidence="2" id="KW-0282">Flagellum</keyword>
<sequence>MTAALPPPSRKVTLSLSSSGPGAPSPQLKPEALEELLSRARSMGLPLHHDAQVAALLAALRLRADVPGELYAAAAAVLGCVYRAAEEG</sequence>
<accession>A0ABW8K0Y8</accession>
<gene>
    <name evidence="2" type="ORF">ISS97_04810</name>
</gene>
<proteinExistence type="predicted"/>
<feature type="compositionally biased region" description="Low complexity" evidence="1">
    <location>
        <begin position="14"/>
        <end position="26"/>
    </location>
</feature>
<keyword evidence="2" id="KW-0969">Cilium</keyword>
<evidence type="ECO:0000313" key="2">
    <source>
        <dbReference type="EMBL" id="MFK2916573.1"/>
    </source>
</evidence>
<dbReference type="InterPro" id="IPR029025">
    <property type="entry name" value="T3SS_substrate_exporter_C"/>
</dbReference>
<dbReference type="Gene3D" id="3.40.1690.10">
    <property type="entry name" value="secretion proteins EscU"/>
    <property type="match status" value="1"/>
</dbReference>
<keyword evidence="2" id="KW-0966">Cell projection</keyword>
<comment type="caution">
    <text evidence="2">The sequence shown here is derived from an EMBL/GenBank/DDBJ whole genome shotgun (WGS) entry which is preliminary data.</text>
</comment>
<keyword evidence="3" id="KW-1185">Reference proteome</keyword>
<protein>
    <submittedName>
        <fullName evidence="2">Flagellar biosynthesis protein</fullName>
    </submittedName>
</protein>
<feature type="region of interest" description="Disordered" evidence="1">
    <location>
        <begin position="1"/>
        <end position="28"/>
    </location>
</feature>
<dbReference type="RefSeq" id="WP_379985936.1">
    <property type="nucleotide sequence ID" value="NZ_JADIKD010000007.1"/>
</dbReference>